<feature type="signal peptide" evidence="1">
    <location>
        <begin position="1"/>
        <end position="23"/>
    </location>
</feature>
<feature type="chain" id="PRO_5003772598" evidence="1">
    <location>
        <begin position="24"/>
        <end position="94"/>
    </location>
</feature>
<sequence>MGRKAVVVFALLLVAALCFVASAQDPLYSIASVGVHRRSGEQVSGTIVLVKFYTGRVRIRWILKRVACEKKIISLNQETISWFTEIMPTEVINQ</sequence>
<dbReference type="EnsemblPlants" id="OB02G29670.1">
    <property type="protein sequence ID" value="OB02G29670.1"/>
    <property type="gene ID" value="OB02G29670"/>
</dbReference>
<dbReference type="AlphaFoldDB" id="J3LEA0"/>
<evidence type="ECO:0000256" key="1">
    <source>
        <dbReference type="SAM" id="SignalP"/>
    </source>
</evidence>
<accession>J3LEA0</accession>
<organism evidence="2">
    <name type="scientific">Oryza brachyantha</name>
    <name type="common">malo sina</name>
    <dbReference type="NCBI Taxonomy" id="4533"/>
    <lineage>
        <taxon>Eukaryota</taxon>
        <taxon>Viridiplantae</taxon>
        <taxon>Streptophyta</taxon>
        <taxon>Embryophyta</taxon>
        <taxon>Tracheophyta</taxon>
        <taxon>Spermatophyta</taxon>
        <taxon>Magnoliopsida</taxon>
        <taxon>Liliopsida</taxon>
        <taxon>Poales</taxon>
        <taxon>Poaceae</taxon>
        <taxon>BOP clade</taxon>
        <taxon>Oryzoideae</taxon>
        <taxon>Oryzeae</taxon>
        <taxon>Oryzinae</taxon>
        <taxon>Oryza</taxon>
    </lineage>
</organism>
<dbReference type="Proteomes" id="UP000006038">
    <property type="component" value="Unassembled WGS sequence"/>
</dbReference>
<evidence type="ECO:0000313" key="2">
    <source>
        <dbReference type="EnsemblPlants" id="OB02G29670.1"/>
    </source>
</evidence>
<dbReference type="HOGENOM" id="CLU_2389700_0_0_1"/>
<name>J3LEA0_ORYBR</name>
<keyword evidence="1" id="KW-0732">Signal</keyword>
<evidence type="ECO:0000313" key="3">
    <source>
        <dbReference type="Proteomes" id="UP000006038"/>
    </source>
</evidence>
<proteinExistence type="predicted"/>
<protein>
    <submittedName>
        <fullName evidence="2">Uncharacterized protein</fullName>
    </submittedName>
</protein>
<dbReference type="Gramene" id="OB02G29670.1">
    <property type="protein sequence ID" value="OB02G29670.1"/>
    <property type="gene ID" value="OB02G29670"/>
</dbReference>
<reference evidence="2" key="1">
    <citation type="submission" date="2013-04" db="UniProtKB">
        <authorList>
            <consortium name="EnsemblPlants"/>
        </authorList>
    </citation>
    <scope>IDENTIFICATION</scope>
</reference>
<keyword evidence="3" id="KW-1185">Reference proteome</keyword>